<evidence type="ECO:0000313" key="10">
    <source>
        <dbReference type="Proteomes" id="UP000199679"/>
    </source>
</evidence>
<dbReference type="GO" id="GO:0001682">
    <property type="term" value="P:tRNA 5'-leader removal"/>
    <property type="evidence" value="ECO:0007669"/>
    <property type="project" value="UniProtKB-UniRule"/>
</dbReference>
<proteinExistence type="inferred from homology"/>
<dbReference type="HAMAP" id="MF_00227">
    <property type="entry name" value="RNase_P"/>
    <property type="match status" value="1"/>
</dbReference>
<comment type="function">
    <text evidence="1 7">RNaseP catalyzes the removal of the 5'-leader sequence from pre-tRNA to produce the mature 5'-terminus. It can also cleave other RNA substrates such as 4.5S RNA. The protein component plays an auxiliary but essential role in vivo by binding to the 5'-leader sequence and broadening the substrate specificity of the ribozyme.</text>
</comment>
<dbReference type="AlphaFoldDB" id="A0A1H1ZZH4"/>
<keyword evidence="5 7" id="KW-0378">Hydrolase</keyword>
<dbReference type="InterPro" id="IPR000100">
    <property type="entry name" value="RNase_P"/>
</dbReference>
<dbReference type="STRING" id="652787.SAMN05216490_3311"/>
<evidence type="ECO:0000256" key="1">
    <source>
        <dbReference type="ARBA" id="ARBA00002663"/>
    </source>
</evidence>
<evidence type="ECO:0000256" key="4">
    <source>
        <dbReference type="ARBA" id="ARBA00022759"/>
    </source>
</evidence>
<keyword evidence="10" id="KW-1185">Reference proteome</keyword>
<dbReference type="OrthoDB" id="1524972at2"/>
<sequence>MYTFKKEERLCNKRLIDELFHNGSSFLCYPFKASWLLVDNATQTTAAQVLISVSKRRYKHAVDRNLIKRRLREAYRLQKQQHLYDLLTSTNKKIVLSLGYIGKQIEPFDLFEKKMLKLLKQLSEQLAK</sequence>
<dbReference type="InterPro" id="IPR020539">
    <property type="entry name" value="RNase_P_CS"/>
</dbReference>
<dbReference type="PROSITE" id="PS00648">
    <property type="entry name" value="RIBONUCLEASE_P"/>
    <property type="match status" value="1"/>
</dbReference>
<evidence type="ECO:0000256" key="5">
    <source>
        <dbReference type="ARBA" id="ARBA00022801"/>
    </source>
</evidence>
<keyword evidence="4 7" id="KW-0255">Endonuclease</keyword>
<comment type="similarity">
    <text evidence="7">Belongs to the RnpA family.</text>
</comment>
<organism evidence="9 10">
    <name type="scientific">Mucilaginibacter mallensis</name>
    <dbReference type="NCBI Taxonomy" id="652787"/>
    <lineage>
        <taxon>Bacteria</taxon>
        <taxon>Pseudomonadati</taxon>
        <taxon>Bacteroidota</taxon>
        <taxon>Sphingobacteriia</taxon>
        <taxon>Sphingobacteriales</taxon>
        <taxon>Sphingobacteriaceae</taxon>
        <taxon>Mucilaginibacter</taxon>
    </lineage>
</organism>
<gene>
    <name evidence="7" type="primary">rnpA</name>
    <name evidence="9" type="ORF">SAMN05216490_3311</name>
</gene>
<comment type="catalytic activity">
    <reaction evidence="7">
        <text>Endonucleolytic cleavage of RNA, removing 5'-extranucleotides from tRNA precursor.</text>
        <dbReference type="EC" id="3.1.26.5"/>
    </reaction>
</comment>
<dbReference type="RefSeq" id="WP_091375265.1">
    <property type="nucleotide sequence ID" value="NZ_LT629740.1"/>
</dbReference>
<dbReference type="GO" id="GO:0004526">
    <property type="term" value="F:ribonuclease P activity"/>
    <property type="evidence" value="ECO:0007669"/>
    <property type="project" value="UniProtKB-UniRule"/>
</dbReference>
<dbReference type="EC" id="3.1.26.5" evidence="7 8"/>
<dbReference type="Gene3D" id="3.30.230.10">
    <property type="match status" value="1"/>
</dbReference>
<dbReference type="Proteomes" id="UP000199679">
    <property type="component" value="Chromosome I"/>
</dbReference>
<dbReference type="NCBIfam" id="TIGR00188">
    <property type="entry name" value="rnpA"/>
    <property type="match status" value="1"/>
</dbReference>
<dbReference type="SUPFAM" id="SSF54211">
    <property type="entry name" value="Ribosomal protein S5 domain 2-like"/>
    <property type="match status" value="1"/>
</dbReference>
<evidence type="ECO:0000256" key="3">
    <source>
        <dbReference type="ARBA" id="ARBA00022722"/>
    </source>
</evidence>
<keyword evidence="3 7" id="KW-0540">Nuclease</keyword>
<dbReference type="InterPro" id="IPR020568">
    <property type="entry name" value="Ribosomal_Su5_D2-typ_SF"/>
</dbReference>
<evidence type="ECO:0000313" key="9">
    <source>
        <dbReference type="EMBL" id="SDT38999.1"/>
    </source>
</evidence>
<dbReference type="GO" id="GO:0000049">
    <property type="term" value="F:tRNA binding"/>
    <property type="evidence" value="ECO:0007669"/>
    <property type="project" value="UniProtKB-UniRule"/>
</dbReference>
<comment type="subunit">
    <text evidence="7">Consists of a catalytic RNA component (M1 or rnpB) and a protein subunit.</text>
</comment>
<evidence type="ECO:0000256" key="2">
    <source>
        <dbReference type="ARBA" id="ARBA00022694"/>
    </source>
</evidence>
<evidence type="ECO:0000256" key="6">
    <source>
        <dbReference type="ARBA" id="ARBA00022884"/>
    </source>
</evidence>
<name>A0A1H1ZZH4_MUCMA</name>
<protein>
    <recommendedName>
        <fullName evidence="7 8">Ribonuclease P protein component</fullName>
        <shortName evidence="7">RNase P protein</shortName>
        <shortName evidence="7">RNaseP protein</shortName>
        <ecNumber evidence="7 8">3.1.26.5</ecNumber>
    </recommendedName>
    <alternativeName>
        <fullName evidence="7">Protein C5</fullName>
    </alternativeName>
</protein>
<dbReference type="EMBL" id="LT629740">
    <property type="protein sequence ID" value="SDT38999.1"/>
    <property type="molecule type" value="Genomic_DNA"/>
</dbReference>
<dbReference type="Pfam" id="PF00825">
    <property type="entry name" value="Ribonuclease_P"/>
    <property type="match status" value="1"/>
</dbReference>
<reference evidence="9 10" key="1">
    <citation type="submission" date="2016-10" db="EMBL/GenBank/DDBJ databases">
        <authorList>
            <person name="de Groot N.N."/>
        </authorList>
    </citation>
    <scope>NUCLEOTIDE SEQUENCE [LARGE SCALE GENOMIC DNA]</scope>
    <source>
        <strain evidence="9 10">MP1X4</strain>
    </source>
</reference>
<evidence type="ECO:0000256" key="7">
    <source>
        <dbReference type="HAMAP-Rule" id="MF_00227"/>
    </source>
</evidence>
<dbReference type="InterPro" id="IPR014721">
    <property type="entry name" value="Ribsml_uS5_D2-typ_fold_subgr"/>
</dbReference>
<evidence type="ECO:0000256" key="8">
    <source>
        <dbReference type="NCBIfam" id="TIGR00188"/>
    </source>
</evidence>
<keyword evidence="2 7" id="KW-0819">tRNA processing</keyword>
<keyword evidence="6 7" id="KW-0694">RNA-binding</keyword>
<accession>A0A1H1ZZH4</accession>